<gene>
    <name evidence="2" type="ORF">AVEN_270608_1</name>
</gene>
<accession>A0A4Y2DI95</accession>
<comment type="caution">
    <text evidence="2">The sequence shown here is derived from an EMBL/GenBank/DDBJ whole genome shotgun (WGS) entry which is preliminary data.</text>
</comment>
<evidence type="ECO:0000256" key="1">
    <source>
        <dbReference type="SAM" id="MobiDB-lite"/>
    </source>
</evidence>
<feature type="region of interest" description="Disordered" evidence="1">
    <location>
        <begin position="80"/>
        <end position="108"/>
    </location>
</feature>
<dbReference type="Proteomes" id="UP000499080">
    <property type="component" value="Unassembled WGS sequence"/>
</dbReference>
<name>A0A4Y2DI95_ARAVE</name>
<dbReference type="AlphaFoldDB" id="A0A4Y2DI95"/>
<evidence type="ECO:0000313" key="2">
    <source>
        <dbReference type="EMBL" id="GBM15939.1"/>
    </source>
</evidence>
<dbReference type="EMBL" id="BGPR01000366">
    <property type="protein sequence ID" value="GBM15939.1"/>
    <property type="molecule type" value="Genomic_DNA"/>
</dbReference>
<proteinExistence type="predicted"/>
<sequence>MIHAAFQNSLASFRRSLVGFLQHIRSRRNQQLLLLGLAHKQLVKFPSLLVWQLLEFPRQWTSTPHTLPFHTFRRLNENYRRSRPCPLNGRPSKREGRPLKDNPMMRSQ</sequence>
<keyword evidence="3" id="KW-1185">Reference proteome</keyword>
<protein>
    <submittedName>
        <fullName evidence="2">Uncharacterized protein</fullName>
    </submittedName>
</protein>
<organism evidence="2 3">
    <name type="scientific">Araneus ventricosus</name>
    <name type="common">Orbweaver spider</name>
    <name type="synonym">Epeira ventricosa</name>
    <dbReference type="NCBI Taxonomy" id="182803"/>
    <lineage>
        <taxon>Eukaryota</taxon>
        <taxon>Metazoa</taxon>
        <taxon>Ecdysozoa</taxon>
        <taxon>Arthropoda</taxon>
        <taxon>Chelicerata</taxon>
        <taxon>Arachnida</taxon>
        <taxon>Araneae</taxon>
        <taxon>Araneomorphae</taxon>
        <taxon>Entelegynae</taxon>
        <taxon>Araneoidea</taxon>
        <taxon>Araneidae</taxon>
        <taxon>Araneus</taxon>
    </lineage>
</organism>
<evidence type="ECO:0000313" key="3">
    <source>
        <dbReference type="Proteomes" id="UP000499080"/>
    </source>
</evidence>
<reference evidence="2 3" key="1">
    <citation type="journal article" date="2019" name="Sci. Rep.">
        <title>Orb-weaving spider Araneus ventricosus genome elucidates the spidroin gene catalogue.</title>
        <authorList>
            <person name="Kono N."/>
            <person name="Nakamura H."/>
            <person name="Ohtoshi R."/>
            <person name="Moran D.A.P."/>
            <person name="Shinohara A."/>
            <person name="Yoshida Y."/>
            <person name="Fujiwara M."/>
            <person name="Mori M."/>
            <person name="Tomita M."/>
            <person name="Arakawa K."/>
        </authorList>
    </citation>
    <scope>NUCLEOTIDE SEQUENCE [LARGE SCALE GENOMIC DNA]</scope>
</reference>